<dbReference type="RefSeq" id="WP_114706427.1">
    <property type="nucleotide sequence ID" value="NZ_QDKL01000002.1"/>
</dbReference>
<dbReference type="SUPFAM" id="SSF54862">
    <property type="entry name" value="4Fe-4S ferredoxins"/>
    <property type="match status" value="1"/>
</dbReference>
<organism evidence="1 2">
    <name type="scientific">Halobacteriovorax vibrionivorans</name>
    <dbReference type="NCBI Taxonomy" id="2152716"/>
    <lineage>
        <taxon>Bacteria</taxon>
        <taxon>Pseudomonadati</taxon>
        <taxon>Bdellovibrionota</taxon>
        <taxon>Bacteriovoracia</taxon>
        <taxon>Bacteriovoracales</taxon>
        <taxon>Halobacteriovoraceae</taxon>
        <taxon>Halobacteriovorax</taxon>
    </lineage>
</organism>
<sequence length="82" mass="8985">MANKDMKHKDNVAGKWYCTDPDDDNGEGCIACNVCYTGAPEFFAEDEDGNAYVKKQPETPEDEELCQEQMDACPVASIGDDG</sequence>
<reference evidence="2" key="1">
    <citation type="journal article" date="2019" name="Int. J. Syst. Evol. Microbiol.">
        <title>Halobacteriovorax valvorus sp. nov., a novel prokaryotic predator isolated from coastal seawater of China.</title>
        <authorList>
            <person name="Chen M.-X."/>
        </authorList>
    </citation>
    <scope>NUCLEOTIDE SEQUENCE [LARGE SCALE GENOMIC DNA]</scope>
    <source>
        <strain evidence="2">BL9</strain>
    </source>
</reference>
<dbReference type="EMBL" id="QDKL01000002">
    <property type="protein sequence ID" value="RZF21360.1"/>
    <property type="molecule type" value="Genomic_DNA"/>
</dbReference>
<dbReference type="Pfam" id="PF13370">
    <property type="entry name" value="Fer4_13"/>
    <property type="match status" value="1"/>
</dbReference>
<keyword evidence="2" id="KW-1185">Reference proteome</keyword>
<evidence type="ECO:0000313" key="2">
    <source>
        <dbReference type="Proteomes" id="UP000443582"/>
    </source>
</evidence>
<proteinExistence type="predicted"/>
<protein>
    <submittedName>
        <fullName evidence="1">Ferredoxin</fullName>
    </submittedName>
</protein>
<evidence type="ECO:0000313" key="1">
    <source>
        <dbReference type="EMBL" id="RZF21360.1"/>
    </source>
</evidence>
<dbReference type="Gene3D" id="3.30.70.20">
    <property type="match status" value="1"/>
</dbReference>
<name>A0ABY0IFJ9_9BACT</name>
<comment type="caution">
    <text evidence="1">The sequence shown here is derived from an EMBL/GenBank/DDBJ whole genome shotgun (WGS) entry which is preliminary data.</text>
</comment>
<accession>A0ABY0IFJ9</accession>
<dbReference type="Proteomes" id="UP000443582">
    <property type="component" value="Unassembled WGS sequence"/>
</dbReference>
<gene>
    <name evidence="1" type="ORF">DAY19_06655</name>
</gene>